<sequence>MKKYAFILFCLVAGAVALSAQQITRFAVVDTSRIYSTFLRDSRSVRDYQAKQVKYQAEIQRMSDEIIALRQKKVDAEAIGKSDAVQKYQAEIDAKTSFLLEYSKACNDELAMLRKSLVSDDVFYSRLYAAIKKVAESQGYTMVLNLQQGEAIIWYSPTVDITETVIRELSSN</sequence>
<dbReference type="Pfam" id="PF03938">
    <property type="entry name" value="OmpH"/>
    <property type="match status" value="1"/>
</dbReference>
<dbReference type="SUPFAM" id="SSF111384">
    <property type="entry name" value="OmpH-like"/>
    <property type="match status" value="1"/>
</dbReference>
<name>A0A6P1Y2Q9_9SPIR</name>
<dbReference type="EMBL" id="CP048020">
    <property type="protein sequence ID" value="QHX43784.1"/>
    <property type="molecule type" value="Genomic_DNA"/>
</dbReference>
<evidence type="ECO:0000313" key="6">
    <source>
        <dbReference type="Proteomes" id="UP000464374"/>
    </source>
</evidence>
<feature type="signal peptide" evidence="4">
    <location>
        <begin position="1"/>
        <end position="20"/>
    </location>
</feature>
<accession>A0A6P1Y2Q9</accession>
<evidence type="ECO:0000256" key="2">
    <source>
        <dbReference type="ARBA" id="ARBA00022729"/>
    </source>
</evidence>
<evidence type="ECO:0000313" key="5">
    <source>
        <dbReference type="EMBL" id="QHX43784.1"/>
    </source>
</evidence>
<reference evidence="5 6" key="1">
    <citation type="submission" date="2020-01" db="EMBL/GenBank/DDBJ databases">
        <title>Complete genome sequence of a human oral phylogroup 1 Treponema sp. strain ATCC 700766, originally isolated from periodontitis dental plaque.</title>
        <authorList>
            <person name="Chan Y."/>
            <person name="Huo Y.-B."/>
            <person name="Yu X.-L."/>
            <person name="Zeng H."/>
            <person name="Leung W.-K."/>
            <person name="Watt R.M."/>
        </authorList>
    </citation>
    <scope>NUCLEOTIDE SEQUENCE [LARGE SCALE GENOMIC DNA]</scope>
    <source>
        <strain evidence="5 6">OMZ 804</strain>
    </source>
</reference>
<comment type="similarity">
    <text evidence="1">Belongs to the Skp family.</text>
</comment>
<gene>
    <name evidence="5" type="ORF">GWP43_10395</name>
</gene>
<feature type="coiled-coil region" evidence="3">
    <location>
        <begin position="45"/>
        <end position="79"/>
    </location>
</feature>
<protein>
    <submittedName>
        <fullName evidence="5">OmpH family outer membrane protein</fullName>
    </submittedName>
</protein>
<keyword evidence="2 4" id="KW-0732">Signal</keyword>
<organism evidence="5 6">
    <name type="scientific">Treponema vincentii</name>
    <dbReference type="NCBI Taxonomy" id="69710"/>
    <lineage>
        <taxon>Bacteria</taxon>
        <taxon>Pseudomonadati</taxon>
        <taxon>Spirochaetota</taxon>
        <taxon>Spirochaetia</taxon>
        <taxon>Spirochaetales</taxon>
        <taxon>Treponemataceae</taxon>
        <taxon>Treponema</taxon>
    </lineage>
</organism>
<dbReference type="InterPro" id="IPR005632">
    <property type="entry name" value="Chaperone_Skp"/>
</dbReference>
<dbReference type="Proteomes" id="UP000464374">
    <property type="component" value="Chromosome"/>
</dbReference>
<proteinExistence type="inferred from homology"/>
<dbReference type="InterPro" id="IPR024930">
    <property type="entry name" value="Skp_dom_sf"/>
</dbReference>
<evidence type="ECO:0000256" key="3">
    <source>
        <dbReference type="SAM" id="Coils"/>
    </source>
</evidence>
<dbReference type="KEGG" id="trz:GWP43_10395"/>
<keyword evidence="3" id="KW-0175">Coiled coil</keyword>
<dbReference type="PANTHER" id="PTHR35089:SF1">
    <property type="entry name" value="CHAPERONE PROTEIN SKP"/>
    <property type="match status" value="1"/>
</dbReference>
<dbReference type="Gene3D" id="3.30.910.20">
    <property type="entry name" value="Skp domain"/>
    <property type="match status" value="1"/>
</dbReference>
<dbReference type="GO" id="GO:0005829">
    <property type="term" value="C:cytosol"/>
    <property type="evidence" value="ECO:0007669"/>
    <property type="project" value="TreeGrafter"/>
</dbReference>
<dbReference type="GO" id="GO:0050821">
    <property type="term" value="P:protein stabilization"/>
    <property type="evidence" value="ECO:0007669"/>
    <property type="project" value="TreeGrafter"/>
</dbReference>
<feature type="chain" id="PRO_5026867575" evidence="4">
    <location>
        <begin position="21"/>
        <end position="172"/>
    </location>
</feature>
<dbReference type="PANTHER" id="PTHR35089">
    <property type="entry name" value="CHAPERONE PROTEIN SKP"/>
    <property type="match status" value="1"/>
</dbReference>
<evidence type="ECO:0000256" key="4">
    <source>
        <dbReference type="SAM" id="SignalP"/>
    </source>
</evidence>
<dbReference type="RefSeq" id="WP_162664091.1">
    <property type="nucleotide sequence ID" value="NZ_CP048020.1"/>
</dbReference>
<dbReference type="SMART" id="SM00935">
    <property type="entry name" value="OmpH"/>
    <property type="match status" value="1"/>
</dbReference>
<dbReference type="AlphaFoldDB" id="A0A6P1Y2Q9"/>
<dbReference type="GO" id="GO:0051082">
    <property type="term" value="F:unfolded protein binding"/>
    <property type="evidence" value="ECO:0007669"/>
    <property type="project" value="InterPro"/>
</dbReference>
<evidence type="ECO:0000256" key="1">
    <source>
        <dbReference type="ARBA" id="ARBA00009091"/>
    </source>
</evidence>